<protein>
    <recommendedName>
        <fullName evidence="1">VOC domain-containing protein</fullName>
    </recommendedName>
</protein>
<dbReference type="Gene3D" id="3.30.720.110">
    <property type="match status" value="1"/>
</dbReference>
<dbReference type="AlphaFoldDB" id="A0A1X7L296"/>
<evidence type="ECO:0000313" key="3">
    <source>
        <dbReference type="Proteomes" id="UP000193804"/>
    </source>
</evidence>
<dbReference type="InterPro" id="IPR004360">
    <property type="entry name" value="Glyas_Fos-R_dOase_dom"/>
</dbReference>
<dbReference type="PROSITE" id="PS51819">
    <property type="entry name" value="VOC"/>
    <property type="match status" value="1"/>
</dbReference>
<proteinExistence type="predicted"/>
<dbReference type="RefSeq" id="WP_085518532.1">
    <property type="nucleotide sequence ID" value="NZ_FXAW01000008.1"/>
</dbReference>
<dbReference type="InterPro" id="IPR037523">
    <property type="entry name" value="VOC_core"/>
</dbReference>
<dbReference type="EMBL" id="FXAW01000008">
    <property type="protein sequence ID" value="SMG47981.1"/>
    <property type="molecule type" value="Genomic_DNA"/>
</dbReference>
<dbReference type="Gene3D" id="3.30.720.120">
    <property type="match status" value="1"/>
</dbReference>
<evidence type="ECO:0000259" key="1">
    <source>
        <dbReference type="PROSITE" id="PS51819"/>
    </source>
</evidence>
<accession>A0A1X7L296</accession>
<dbReference type="Pfam" id="PF00903">
    <property type="entry name" value="Glyoxalase"/>
    <property type="match status" value="1"/>
</dbReference>
<gene>
    <name evidence="2" type="ORF">SAMN05661096_03396</name>
</gene>
<feature type="domain" description="VOC" evidence="1">
    <location>
        <begin position="3"/>
        <end position="123"/>
    </location>
</feature>
<name>A0A1X7L296_9BACT</name>
<evidence type="ECO:0000313" key="2">
    <source>
        <dbReference type="EMBL" id="SMG47981.1"/>
    </source>
</evidence>
<dbReference type="Proteomes" id="UP000193804">
    <property type="component" value="Unassembled WGS sequence"/>
</dbReference>
<organism evidence="2 3">
    <name type="scientific">Marivirga sericea</name>
    <dbReference type="NCBI Taxonomy" id="1028"/>
    <lineage>
        <taxon>Bacteria</taxon>
        <taxon>Pseudomonadati</taxon>
        <taxon>Bacteroidota</taxon>
        <taxon>Cytophagia</taxon>
        <taxon>Cytophagales</taxon>
        <taxon>Marivirgaceae</taxon>
        <taxon>Marivirga</taxon>
    </lineage>
</organism>
<keyword evidence="3" id="KW-1185">Reference proteome</keyword>
<sequence length="129" mass="15104">MKKLNRIMTNICSDNLAESRDFYTKLFDFKVDYDSDWFIHLISKDKKLELGIIDRTNEMVPKGFQNNPQGFYVTFVVDSADEIFKIAESEKFEIVNEPTNTFYGQRRLLLKDPNGTLVDISSPIKDFEF</sequence>
<reference evidence="3" key="1">
    <citation type="submission" date="2017-04" db="EMBL/GenBank/DDBJ databases">
        <authorList>
            <person name="Varghese N."/>
            <person name="Submissions S."/>
        </authorList>
    </citation>
    <scope>NUCLEOTIDE SEQUENCE [LARGE SCALE GENOMIC DNA]</scope>
    <source>
        <strain evidence="3">DSM 4125</strain>
    </source>
</reference>
<dbReference type="OrthoDB" id="66829at2"/>
<dbReference type="InterPro" id="IPR029068">
    <property type="entry name" value="Glyas_Bleomycin-R_OHBP_Dase"/>
</dbReference>
<dbReference type="SUPFAM" id="SSF54593">
    <property type="entry name" value="Glyoxalase/Bleomycin resistance protein/Dihydroxybiphenyl dioxygenase"/>
    <property type="match status" value="1"/>
</dbReference>
<dbReference type="STRING" id="1028.SAMN05661096_03396"/>